<comment type="caution">
    <text evidence="2">The sequence shown here is derived from an EMBL/GenBank/DDBJ whole genome shotgun (WGS) entry which is preliminary data.</text>
</comment>
<feature type="region of interest" description="Disordered" evidence="1">
    <location>
        <begin position="85"/>
        <end position="128"/>
    </location>
</feature>
<organism evidence="2 3">
    <name type="scientific">Microvirga tunisiensis</name>
    <dbReference type="NCBI Taxonomy" id="2108360"/>
    <lineage>
        <taxon>Bacteria</taxon>
        <taxon>Pseudomonadati</taxon>
        <taxon>Pseudomonadota</taxon>
        <taxon>Alphaproteobacteria</taxon>
        <taxon>Hyphomicrobiales</taxon>
        <taxon>Methylobacteriaceae</taxon>
        <taxon>Microvirga</taxon>
    </lineage>
</organism>
<keyword evidence="3" id="KW-1185">Reference proteome</keyword>
<evidence type="ECO:0000256" key="1">
    <source>
        <dbReference type="SAM" id="MobiDB-lite"/>
    </source>
</evidence>
<evidence type="ECO:0000313" key="3">
    <source>
        <dbReference type="Proteomes" id="UP000403266"/>
    </source>
</evidence>
<dbReference type="AlphaFoldDB" id="A0A5N7MWR9"/>
<dbReference type="RefSeq" id="WP_152718571.1">
    <property type="nucleotide sequence ID" value="NZ_VOSJ01000726.1"/>
</dbReference>
<reference evidence="2 3" key="1">
    <citation type="journal article" date="2019" name="Syst. Appl. Microbiol.">
        <title>Microvirga tunisiensis sp. nov., a root nodule symbiotic bacterium isolated from Lupinus micranthus and L. luteus grown in Northern Tunisia.</title>
        <authorList>
            <person name="Msaddak A."/>
            <person name="Rejili M."/>
            <person name="Duran D."/>
            <person name="Mars M."/>
            <person name="Palacios J.M."/>
            <person name="Ruiz-Argueso T."/>
            <person name="Rey L."/>
            <person name="Imperial J."/>
        </authorList>
    </citation>
    <scope>NUCLEOTIDE SEQUENCE [LARGE SCALE GENOMIC DNA]</scope>
    <source>
        <strain evidence="2 3">Lmie10</strain>
    </source>
</reference>
<protein>
    <submittedName>
        <fullName evidence="2">Uncharacterized protein</fullName>
    </submittedName>
</protein>
<sequence length="307" mass="35029">MNGGVEAPVRKVKKPPTYPWGKVRPSRMKVRLEHQLDSLENWKTEQEAEFKLRMEIIEGHIREVQNKLRIVNAHIGRVAKTTLVKRGRGRPKGPTTRATKTGNASTRLTNDWAPDSNSPTSSVATQPAARPLKVQPNHAFDLGNLPEEFMQAFPDQDLSVAPEDAMSDEEKLAWLKKVRSEHDLKDDIRIGKTVSGAFKRCFVFIKDRLARERDRRAVWEFVQDRTAYVAEFRKEMRRGSKSIEDALAYFRDFDTVKVPTMTRGNEHQIYMEIIDLLNDNVVAAPVDNSTVFNVETDCEVESDRPAA</sequence>
<dbReference type="EMBL" id="VOSK01000677">
    <property type="protein sequence ID" value="MPR31413.1"/>
    <property type="molecule type" value="Genomic_DNA"/>
</dbReference>
<gene>
    <name evidence="2" type="ORF">FS320_42785</name>
</gene>
<dbReference type="Proteomes" id="UP000403266">
    <property type="component" value="Unassembled WGS sequence"/>
</dbReference>
<accession>A0A5N7MWR9</accession>
<proteinExistence type="predicted"/>
<evidence type="ECO:0000313" key="2">
    <source>
        <dbReference type="EMBL" id="MPR31413.1"/>
    </source>
</evidence>
<feature type="compositionally biased region" description="Polar residues" evidence="1">
    <location>
        <begin position="98"/>
        <end position="125"/>
    </location>
</feature>
<name>A0A5N7MWR9_9HYPH</name>